<proteinExistence type="predicted"/>
<sequence>MTRLILLAIGRVESGSSNSPNGELALANSRWSDGVGSVAPMLGNCSFDGLIDPSRRTCRLAPQLASLKFDSCVRLGRNQRASDHVLPSCFNPMSHATSNGETVVKTKFVAHSVDPKEPDVYWMVTCGQVVPPTDSWSPPKPGNDRVAGCPSYSHPSYLEVIRHFCRVPDAVEFRLPRAGERADSLPDGYFTCNEAHLLCCRFWFPIPEVIVQVLNRYELSISQLMLTGLQHLVGIVVLSYEWGMILNDDCLEALLAPVAVPKSRMCRLAPRPRMGIIKGFASNTHSFWEHFFFVRIDSASVEESCILFFRSQWGRKETNIHPPFPEDILTVRNIVRGGTYFWGHFSPERVRRAVAYNRSQLQPDLPVEGESETDIEEFVPYDILVGVVLIRLIRRDPTTSPLISTAFFDFGMPSNVGDSVELKAPVGVVLIRLIRRDPTTSPLISTAFFDFGMPSNVGDSVELKAYRMCNGGLHLVTETLKACTALFKAEVLEKELARLKEEAAANSIREKELTTKETRRAYRKWKKERNLTFSPHSKQTFIHVVMLIAALIYQ</sequence>
<dbReference type="PANTHER" id="PTHR31099:SF37">
    <property type="entry name" value="MYOSIN HEAVY CHAIN-LIKE PROTEIN"/>
    <property type="match status" value="1"/>
</dbReference>
<protein>
    <submittedName>
        <fullName evidence="1">Uncharacterized protein</fullName>
    </submittedName>
</protein>
<keyword evidence="2" id="KW-1185">Reference proteome</keyword>
<evidence type="ECO:0000313" key="1">
    <source>
        <dbReference type="EMBL" id="KAF3529235.1"/>
    </source>
</evidence>
<comment type="caution">
    <text evidence="1">The sequence shown here is derived from an EMBL/GenBank/DDBJ whole genome shotgun (WGS) entry which is preliminary data.</text>
</comment>
<accession>A0ABQ7BAN9</accession>
<name>A0ABQ7BAN9_BRACR</name>
<dbReference type="PANTHER" id="PTHR31099">
    <property type="entry name" value="OS06G0165300 PROTEIN"/>
    <property type="match status" value="1"/>
</dbReference>
<gene>
    <name evidence="1" type="ORF">DY000_02039905</name>
</gene>
<dbReference type="EMBL" id="QGKV02001507">
    <property type="protein sequence ID" value="KAF3529235.1"/>
    <property type="molecule type" value="Genomic_DNA"/>
</dbReference>
<reference evidence="1 2" key="1">
    <citation type="journal article" date="2020" name="BMC Genomics">
        <title>Intraspecific diversification of the crop wild relative Brassica cretica Lam. using demographic model selection.</title>
        <authorList>
            <person name="Kioukis A."/>
            <person name="Michalopoulou V.A."/>
            <person name="Briers L."/>
            <person name="Pirintsos S."/>
            <person name="Studholme D.J."/>
            <person name="Pavlidis P."/>
            <person name="Sarris P.F."/>
        </authorList>
    </citation>
    <scope>NUCLEOTIDE SEQUENCE [LARGE SCALE GENOMIC DNA]</scope>
    <source>
        <strain evidence="2">cv. PFS-1207/04</strain>
    </source>
</reference>
<dbReference type="Proteomes" id="UP000266723">
    <property type="component" value="Unassembled WGS sequence"/>
</dbReference>
<organism evidence="1 2">
    <name type="scientific">Brassica cretica</name>
    <name type="common">Mustard</name>
    <dbReference type="NCBI Taxonomy" id="69181"/>
    <lineage>
        <taxon>Eukaryota</taxon>
        <taxon>Viridiplantae</taxon>
        <taxon>Streptophyta</taxon>
        <taxon>Embryophyta</taxon>
        <taxon>Tracheophyta</taxon>
        <taxon>Spermatophyta</taxon>
        <taxon>Magnoliopsida</taxon>
        <taxon>eudicotyledons</taxon>
        <taxon>Gunneridae</taxon>
        <taxon>Pentapetalae</taxon>
        <taxon>rosids</taxon>
        <taxon>malvids</taxon>
        <taxon>Brassicales</taxon>
        <taxon>Brassicaceae</taxon>
        <taxon>Brassiceae</taxon>
        <taxon>Brassica</taxon>
    </lineage>
</organism>
<evidence type="ECO:0000313" key="2">
    <source>
        <dbReference type="Proteomes" id="UP000266723"/>
    </source>
</evidence>